<dbReference type="RefSeq" id="WP_156149332.1">
    <property type="nucleotide sequence ID" value="NZ_VWXD01000008.1"/>
</dbReference>
<dbReference type="Proteomes" id="UP000780690">
    <property type="component" value="Unassembled WGS sequence"/>
</dbReference>
<reference evidence="1 2" key="1">
    <citation type="journal article" date="2019" name="bioRxiv">
        <title>Bacteria contribute to plant secondary compound degradation in a generalist herbivore system.</title>
        <authorList>
            <person name="Francoeur C.B."/>
            <person name="Khadempour L."/>
            <person name="Moreira-Soto R.D."/>
            <person name="Gotting K."/>
            <person name="Book A.J."/>
            <person name="Pinto-Tomas A.A."/>
            <person name="Keefover-Ring K."/>
            <person name="Currie C.R."/>
        </authorList>
    </citation>
    <scope>NUCLEOTIDE SEQUENCE [LARGE SCALE GENOMIC DNA]</scope>
    <source>
        <strain evidence="1 2">Acro-805</strain>
    </source>
</reference>
<evidence type="ECO:0000313" key="1">
    <source>
        <dbReference type="EMBL" id="NIF02411.1"/>
    </source>
</evidence>
<comment type="caution">
    <text evidence="1">The sequence shown here is derived from an EMBL/GenBank/DDBJ whole genome shotgun (WGS) entry which is preliminary data.</text>
</comment>
<dbReference type="EMBL" id="VWXD01000008">
    <property type="protein sequence ID" value="NIF02411.1"/>
    <property type="molecule type" value="Genomic_DNA"/>
</dbReference>
<name>A0ABX0R568_9GAMM</name>
<protein>
    <submittedName>
        <fullName evidence="1">Uncharacterized protein</fullName>
    </submittedName>
</protein>
<sequence length="74" mass="8847">MNIHYLDESDKNSQRVVLPPTEIMIGELVHELLRERRCVNRRAMISRLLLRLENVTCPMEAIYYAEILNMFEQK</sequence>
<organism evidence="1 2">
    <name type="scientific">Candidatus Pantoea formicae</name>
    <dbReference type="NCBI Taxonomy" id="2608355"/>
    <lineage>
        <taxon>Bacteria</taxon>
        <taxon>Pseudomonadati</taxon>
        <taxon>Pseudomonadota</taxon>
        <taxon>Gammaproteobacteria</taxon>
        <taxon>Enterobacterales</taxon>
        <taxon>Erwiniaceae</taxon>
        <taxon>Pantoea</taxon>
    </lineage>
</organism>
<proteinExistence type="predicted"/>
<evidence type="ECO:0000313" key="2">
    <source>
        <dbReference type="Proteomes" id="UP000780690"/>
    </source>
</evidence>
<gene>
    <name evidence="1" type="ORF">F3J38_20515</name>
</gene>
<accession>A0ABX0R568</accession>
<keyword evidence="2" id="KW-1185">Reference proteome</keyword>